<dbReference type="AlphaFoldDB" id="A0A6B0TL88"/>
<organism evidence="2 3">
    <name type="scientific">Oceanomicrobium pacificus</name>
    <dbReference type="NCBI Taxonomy" id="2692916"/>
    <lineage>
        <taxon>Bacteria</taxon>
        <taxon>Pseudomonadati</taxon>
        <taxon>Pseudomonadota</taxon>
        <taxon>Alphaproteobacteria</taxon>
        <taxon>Rhodobacterales</taxon>
        <taxon>Paracoccaceae</taxon>
        <taxon>Oceanomicrobium</taxon>
    </lineage>
</organism>
<feature type="domain" description="DUF58" evidence="1">
    <location>
        <begin position="60"/>
        <end position="277"/>
    </location>
</feature>
<reference evidence="2 3" key="1">
    <citation type="submission" date="2019-12" db="EMBL/GenBank/DDBJ databases">
        <title>Strain KN286 was isolated from seawater, which was collected from Caroline Seamount in the tropical western Pacific.</title>
        <authorList>
            <person name="Wang Q."/>
        </authorList>
    </citation>
    <scope>NUCLEOTIDE SEQUENCE [LARGE SCALE GENOMIC DNA]</scope>
    <source>
        <strain evidence="2 3">KN286</strain>
    </source>
</reference>
<protein>
    <submittedName>
        <fullName evidence="2">DUF58 domain-containing protein</fullName>
    </submittedName>
</protein>
<accession>A0A6B0TL88</accession>
<sequence length="313" mass="33453">MSAGAGAAAEDPRVRVTLSGLLGLAGAARGLPVGPPFTSRSALEGRRGSRLRGRGLDFIELRAYQPGDDVRTIDWRASARSGETQVRVYQQERDRPVLLVVDQRIDMFFGSQLNMKSVTAAEVAALLALRFLQQGDRVGGIVLSDSGVTRLAPQRSRAALRRFLSDLTDANRALDPSTRVPEGGPTLDDALAEVERLAHHDVTVILLSDFAAADAALAKRLERLGRHNDVILGLVYDPMAQDLPPGARVTATDGRLRLNIDTGLQADRAAVEAATRRRLDAVLAWPEEIGVPVLPLSAAEPSAAQLSRLLGGG</sequence>
<dbReference type="Pfam" id="PF01882">
    <property type="entry name" value="DUF58"/>
    <property type="match status" value="1"/>
</dbReference>
<name>A0A6B0TL88_9RHOB</name>
<dbReference type="EMBL" id="WUWG01000003">
    <property type="protein sequence ID" value="MXU65267.1"/>
    <property type="molecule type" value="Genomic_DNA"/>
</dbReference>
<gene>
    <name evidence="2" type="ORF">GSH16_07390</name>
</gene>
<dbReference type="InterPro" id="IPR002881">
    <property type="entry name" value="DUF58"/>
</dbReference>
<keyword evidence="3" id="KW-1185">Reference proteome</keyword>
<evidence type="ECO:0000259" key="1">
    <source>
        <dbReference type="Pfam" id="PF01882"/>
    </source>
</evidence>
<comment type="caution">
    <text evidence="2">The sequence shown here is derived from an EMBL/GenBank/DDBJ whole genome shotgun (WGS) entry which is preliminary data.</text>
</comment>
<dbReference type="PANTHER" id="PTHR33608:SF12">
    <property type="entry name" value="DUF58 DOMAIN-CONTAINING PROTEIN"/>
    <property type="match status" value="1"/>
</dbReference>
<evidence type="ECO:0000313" key="2">
    <source>
        <dbReference type="EMBL" id="MXU65267.1"/>
    </source>
</evidence>
<dbReference type="Proteomes" id="UP000436016">
    <property type="component" value="Unassembled WGS sequence"/>
</dbReference>
<proteinExistence type="predicted"/>
<evidence type="ECO:0000313" key="3">
    <source>
        <dbReference type="Proteomes" id="UP000436016"/>
    </source>
</evidence>
<dbReference type="PANTHER" id="PTHR33608">
    <property type="entry name" value="BLL2464 PROTEIN"/>
    <property type="match status" value="1"/>
</dbReference>